<accession>A0PZ78</accession>
<dbReference type="Proteomes" id="UP000008220">
    <property type="component" value="Chromosome"/>
</dbReference>
<protein>
    <recommendedName>
        <fullName evidence="4">Prepilin-type N-terminal cleavage/methylation domain-containing protein</fullName>
    </recommendedName>
</protein>
<keyword evidence="1" id="KW-1133">Transmembrane helix</keyword>
<dbReference type="KEGG" id="cno:NT01CX_1599"/>
<gene>
    <name evidence="2" type="ordered locus">NT01CX_1599</name>
</gene>
<proteinExistence type="predicted"/>
<dbReference type="HOGENOM" id="CLU_104530_0_0_9"/>
<keyword evidence="3" id="KW-1185">Reference proteome</keyword>
<dbReference type="eggNOG" id="ENOG5033PDT">
    <property type="taxonomic scope" value="Bacteria"/>
</dbReference>
<sequence length="231" mass="26757">MKVKKGFSLIEVIIALAVFMIIIIPIFSLTLGTTKITKQSEDKLKASAIGQEVMEKLKNGNIHDNLFGSEKKEKEYKKDDFNVKIFVEPTEYKFKELDMDKAYKDIKYDEEIDVDSYKYKNKTLEIKNDEQGKDEKNIKVKLSGNNNVNVSIENRNINSALNIYFLKDSGCSCDYTIKEIEGKVKIFSNLINDENNNKKNYLPCRLYKIKVMVSKKGENLQNIEGYRTFLK</sequence>
<dbReference type="EMBL" id="CP000382">
    <property type="protein sequence ID" value="ABK62073.1"/>
    <property type="molecule type" value="Genomic_DNA"/>
</dbReference>
<dbReference type="InterPro" id="IPR012902">
    <property type="entry name" value="N_methyl_site"/>
</dbReference>
<keyword evidence="1" id="KW-0812">Transmembrane</keyword>
<organism evidence="2 3">
    <name type="scientific">Clostridium novyi (strain NT)</name>
    <dbReference type="NCBI Taxonomy" id="386415"/>
    <lineage>
        <taxon>Bacteria</taxon>
        <taxon>Bacillati</taxon>
        <taxon>Bacillota</taxon>
        <taxon>Clostridia</taxon>
        <taxon>Eubacteriales</taxon>
        <taxon>Clostridiaceae</taxon>
        <taxon>Clostridium</taxon>
    </lineage>
</organism>
<dbReference type="NCBIfam" id="TIGR02532">
    <property type="entry name" value="IV_pilin_GFxxxE"/>
    <property type="match status" value="1"/>
</dbReference>
<dbReference type="Pfam" id="PF07963">
    <property type="entry name" value="N_methyl"/>
    <property type="match status" value="1"/>
</dbReference>
<dbReference type="STRING" id="386415.NT01CX_1599"/>
<keyword evidence="1" id="KW-0472">Membrane</keyword>
<evidence type="ECO:0000313" key="2">
    <source>
        <dbReference type="EMBL" id="ABK62073.1"/>
    </source>
</evidence>
<name>A0PZ78_CLONN</name>
<dbReference type="PATRIC" id="fig|386415.7.peg.706"/>
<evidence type="ECO:0000313" key="3">
    <source>
        <dbReference type="Proteomes" id="UP000008220"/>
    </source>
</evidence>
<reference evidence="2 3" key="1">
    <citation type="journal article" date="2006" name="Nat. Biotechnol.">
        <title>The genome and transcriptomes of the anti-tumor agent Clostridium novyi-NT.</title>
        <authorList>
            <person name="Bettegowda C."/>
            <person name="Huang X."/>
            <person name="Lin J."/>
            <person name="Cheong I."/>
            <person name="Kohli M."/>
            <person name="Szabo S.A."/>
            <person name="Zhang X."/>
            <person name="Diaz L.A. Jr."/>
            <person name="Velculescu V.E."/>
            <person name="Parmigiani G."/>
            <person name="Kinzler K.W."/>
            <person name="Vogelstein B."/>
            <person name="Zhou S."/>
        </authorList>
    </citation>
    <scope>NUCLEOTIDE SEQUENCE [LARGE SCALE GENOMIC DNA]</scope>
    <source>
        <strain evidence="2 3">NT</strain>
    </source>
</reference>
<evidence type="ECO:0000256" key="1">
    <source>
        <dbReference type="SAM" id="Phobius"/>
    </source>
</evidence>
<dbReference type="RefSeq" id="WP_011721687.1">
    <property type="nucleotide sequence ID" value="NC_008593.1"/>
</dbReference>
<feature type="transmembrane region" description="Helical" evidence="1">
    <location>
        <begin position="12"/>
        <end position="31"/>
    </location>
</feature>
<dbReference type="AlphaFoldDB" id="A0PZ78"/>
<evidence type="ECO:0008006" key="4">
    <source>
        <dbReference type="Google" id="ProtNLM"/>
    </source>
</evidence>